<dbReference type="Proteomes" id="UP000887116">
    <property type="component" value="Unassembled WGS sequence"/>
</dbReference>
<evidence type="ECO:0000313" key="1">
    <source>
        <dbReference type="EMBL" id="GFQ78665.1"/>
    </source>
</evidence>
<dbReference type="OrthoDB" id="6469198at2759"/>
<name>A0A8X6KKA7_TRICU</name>
<organism evidence="1 2">
    <name type="scientific">Trichonephila clavata</name>
    <name type="common">Joro spider</name>
    <name type="synonym">Nephila clavata</name>
    <dbReference type="NCBI Taxonomy" id="2740835"/>
    <lineage>
        <taxon>Eukaryota</taxon>
        <taxon>Metazoa</taxon>
        <taxon>Ecdysozoa</taxon>
        <taxon>Arthropoda</taxon>
        <taxon>Chelicerata</taxon>
        <taxon>Arachnida</taxon>
        <taxon>Araneae</taxon>
        <taxon>Araneomorphae</taxon>
        <taxon>Entelegynae</taxon>
        <taxon>Araneoidea</taxon>
        <taxon>Nephilidae</taxon>
        <taxon>Trichonephila</taxon>
    </lineage>
</organism>
<dbReference type="AlphaFoldDB" id="A0A8X6KKA7"/>
<keyword evidence="2" id="KW-1185">Reference proteome</keyword>
<protein>
    <submittedName>
        <fullName evidence="1">Uncharacterized protein</fullName>
    </submittedName>
</protein>
<sequence>MARWNGNMRLQIIEGFNNNRSAKKKRVPGEIRKHFVNKWAKFCEPSELRDKLDEYFRIRPSVKRANQNEMSLSNTAVQDLIFKGNPKFKNDIQSKRLKLFSKHEA</sequence>
<reference evidence="1" key="1">
    <citation type="submission" date="2020-07" db="EMBL/GenBank/DDBJ databases">
        <title>Multicomponent nature underlies the extraordinary mechanical properties of spider dragline silk.</title>
        <authorList>
            <person name="Kono N."/>
            <person name="Nakamura H."/>
            <person name="Mori M."/>
            <person name="Yoshida Y."/>
            <person name="Ohtoshi R."/>
            <person name="Malay A.D."/>
            <person name="Moran D.A.P."/>
            <person name="Tomita M."/>
            <person name="Numata K."/>
            <person name="Arakawa K."/>
        </authorList>
    </citation>
    <scope>NUCLEOTIDE SEQUENCE</scope>
</reference>
<evidence type="ECO:0000313" key="2">
    <source>
        <dbReference type="Proteomes" id="UP000887116"/>
    </source>
</evidence>
<proteinExistence type="predicted"/>
<gene>
    <name evidence="1" type="ORF">TNCT_463121</name>
</gene>
<dbReference type="EMBL" id="BMAO01021945">
    <property type="protein sequence ID" value="GFQ78665.1"/>
    <property type="molecule type" value="Genomic_DNA"/>
</dbReference>
<accession>A0A8X6KKA7</accession>
<comment type="caution">
    <text evidence="1">The sequence shown here is derived from an EMBL/GenBank/DDBJ whole genome shotgun (WGS) entry which is preliminary data.</text>
</comment>